<evidence type="ECO:0000256" key="5">
    <source>
        <dbReference type="ARBA" id="ARBA00023136"/>
    </source>
</evidence>
<evidence type="ECO:0000256" key="4">
    <source>
        <dbReference type="ARBA" id="ARBA00022989"/>
    </source>
</evidence>
<feature type="signal peptide" evidence="7">
    <location>
        <begin position="1"/>
        <end position="20"/>
    </location>
</feature>
<evidence type="ECO:0000259" key="8">
    <source>
        <dbReference type="Pfam" id="PF04547"/>
    </source>
</evidence>
<dbReference type="AlphaFoldDB" id="A0A1I8IQ06"/>
<evidence type="ECO:0000256" key="7">
    <source>
        <dbReference type="SAM" id="SignalP"/>
    </source>
</evidence>
<dbReference type="InterPro" id="IPR007632">
    <property type="entry name" value="Anoctamin"/>
</dbReference>
<dbReference type="GO" id="GO:0005886">
    <property type="term" value="C:plasma membrane"/>
    <property type="evidence" value="ECO:0007669"/>
    <property type="project" value="TreeGrafter"/>
</dbReference>
<feature type="domain" description="Anoctamin transmembrane" evidence="8">
    <location>
        <begin position="2"/>
        <end position="118"/>
    </location>
</feature>
<dbReference type="GO" id="GO:0005254">
    <property type="term" value="F:chloride channel activity"/>
    <property type="evidence" value="ECO:0007669"/>
    <property type="project" value="TreeGrafter"/>
</dbReference>
<evidence type="ECO:0000313" key="9">
    <source>
        <dbReference type="Proteomes" id="UP000095280"/>
    </source>
</evidence>
<dbReference type="PANTHER" id="PTHR12308:SF84">
    <property type="entry name" value="ANOCTAMIN"/>
    <property type="match status" value="1"/>
</dbReference>
<accession>A0A1I8IQ06</accession>
<name>A0A1I8IQ06_9PLAT</name>
<dbReference type="PANTHER" id="PTHR12308">
    <property type="entry name" value="ANOCTAMIN"/>
    <property type="match status" value="1"/>
</dbReference>
<dbReference type="Pfam" id="PF04547">
    <property type="entry name" value="Anoctamin"/>
    <property type="match status" value="1"/>
</dbReference>
<keyword evidence="3 6" id="KW-0812">Transmembrane</keyword>
<reference evidence="10" key="1">
    <citation type="submission" date="2016-11" db="UniProtKB">
        <authorList>
            <consortium name="WormBaseParasite"/>
        </authorList>
    </citation>
    <scope>IDENTIFICATION</scope>
</reference>
<feature type="chain" id="PRO_5009321134" description="Anoctamin" evidence="7">
    <location>
        <begin position="21"/>
        <end position="245"/>
    </location>
</feature>
<evidence type="ECO:0000256" key="1">
    <source>
        <dbReference type="ARBA" id="ARBA00004141"/>
    </source>
</evidence>
<evidence type="ECO:0000256" key="2">
    <source>
        <dbReference type="ARBA" id="ARBA00009671"/>
    </source>
</evidence>
<evidence type="ECO:0000256" key="3">
    <source>
        <dbReference type="ARBA" id="ARBA00022692"/>
    </source>
</evidence>
<keyword evidence="7" id="KW-0732">Signal</keyword>
<keyword evidence="4 6" id="KW-1133">Transmembrane helix</keyword>
<protein>
    <recommendedName>
        <fullName evidence="6">Anoctamin</fullName>
    </recommendedName>
</protein>
<comment type="caution">
    <text evidence="6">Lacks conserved residue(s) required for the propagation of feature annotation.</text>
</comment>
<organism evidence="9 10">
    <name type="scientific">Macrostomum lignano</name>
    <dbReference type="NCBI Taxonomy" id="282301"/>
    <lineage>
        <taxon>Eukaryota</taxon>
        <taxon>Metazoa</taxon>
        <taxon>Spiralia</taxon>
        <taxon>Lophotrochozoa</taxon>
        <taxon>Platyhelminthes</taxon>
        <taxon>Rhabditophora</taxon>
        <taxon>Macrostomorpha</taxon>
        <taxon>Macrostomida</taxon>
        <taxon>Macrostomidae</taxon>
        <taxon>Macrostomum</taxon>
    </lineage>
</organism>
<comment type="subcellular location">
    <subcellularLocation>
        <location evidence="1 6">Membrane</location>
        <topology evidence="1 6">Multi-pass membrane protein</topology>
    </subcellularLocation>
</comment>
<feature type="transmembrane region" description="Helical" evidence="6">
    <location>
        <begin position="61"/>
        <end position="85"/>
    </location>
</feature>
<sequence>VELVIQMLVVFVVKQLLSMATEMGLPTTAELQAGKQRPPQPQWEEDWALAPSRKLHLFDEYLEMVLQFGFLTLFMAAMPLAPMFALLNNVMELRLDAWKMLRLMRRPLARRASDIGAWGADPVLPRCPYRWSPMPWWSASTATSSGACPASTPPTLRAASQVANSSEAICYYRDFRQPEPPYNWRPEHWHVLAARLSFVLVFEHLVLALRALVMRLVPRVPAGVLRKALFRQMHQAESKEAEAAV</sequence>
<dbReference type="Proteomes" id="UP000095280">
    <property type="component" value="Unplaced"/>
</dbReference>
<keyword evidence="9" id="KW-1185">Reference proteome</keyword>
<evidence type="ECO:0000313" key="10">
    <source>
        <dbReference type="WBParaSite" id="maker-uti_cns_0014604-snap-gene-0.6-mRNA-1"/>
    </source>
</evidence>
<comment type="similarity">
    <text evidence="2 6">Belongs to the anoctamin family.</text>
</comment>
<dbReference type="WBParaSite" id="maker-uti_cns_0014604-snap-gene-0.6-mRNA-1">
    <property type="protein sequence ID" value="maker-uti_cns_0014604-snap-gene-0.6-mRNA-1"/>
    <property type="gene ID" value="maker-uti_cns_0014604-snap-gene-0.6"/>
</dbReference>
<proteinExistence type="inferred from homology"/>
<evidence type="ECO:0000256" key="6">
    <source>
        <dbReference type="RuleBase" id="RU280814"/>
    </source>
</evidence>
<keyword evidence="5 6" id="KW-0472">Membrane</keyword>
<dbReference type="InterPro" id="IPR049452">
    <property type="entry name" value="Anoctamin_TM"/>
</dbReference>